<protein>
    <submittedName>
        <fullName evidence="1">Uncharacterized protein</fullName>
    </submittedName>
</protein>
<evidence type="ECO:0000313" key="1">
    <source>
        <dbReference type="EMBL" id="MDD1011126.1"/>
    </source>
</evidence>
<dbReference type="RefSeq" id="WP_273878225.1">
    <property type="nucleotide sequence ID" value="NZ_JAMDHA010000037.1"/>
</dbReference>
<evidence type="ECO:0000313" key="2">
    <source>
        <dbReference type="Proteomes" id="UP001148185"/>
    </source>
</evidence>
<comment type="caution">
    <text evidence="1">The sequence shown here is derived from an EMBL/GenBank/DDBJ whole genome shotgun (WGS) entry which is preliminary data.</text>
</comment>
<dbReference type="EMBL" id="JAMDHA010000037">
    <property type="protein sequence ID" value="MDD1011126.1"/>
    <property type="molecule type" value="Genomic_DNA"/>
</dbReference>
<dbReference type="AlphaFoldDB" id="A0A9X4C6E7"/>
<reference evidence="1 2" key="1">
    <citation type="submission" date="2022-05" db="EMBL/GenBank/DDBJ databases">
        <title>Novel Pseudomonas spp. Isolated from a Rainbow Trout Aquaculture Facility.</title>
        <authorList>
            <person name="Testerman T."/>
            <person name="Graf J."/>
        </authorList>
    </citation>
    <scope>NUCLEOTIDE SEQUENCE [LARGE SCALE GENOMIC DNA]</scope>
    <source>
        <strain evidence="1 2">ID1042</strain>
    </source>
</reference>
<proteinExistence type="predicted"/>
<keyword evidence="2" id="KW-1185">Reference proteome</keyword>
<dbReference type="Proteomes" id="UP001148185">
    <property type="component" value="Unassembled WGS sequence"/>
</dbReference>
<sequence>MRYNTQPKLEFPSVELFPYRASGHLRSRDEYQQLAATLQQFEQGRRGEFLERLKQFKAVGEESIRSFPASPVEQLCNYEMPPAPRVLVHSPGAYVTHASHHVVDDAPLPSIDDYAGYGEHSGGIPEHLLEPGHLEPPFEEVPPGDYSDTPMGAITDHVLPADVLADDNQVDWSGAKEGVVSQYGHYHYKFDKNESMSYLVRLGRNEYVWGIDLERVVNLQSIRRGDHVQLKCIGKQPVEVEARVKQPDETYKIETRIVQRNTWVARVIARGPAQAK</sequence>
<gene>
    <name evidence="1" type="ORF">M5G27_27010</name>
</gene>
<accession>A0A9X4C6E7</accession>
<name>A0A9X4C6E7_9PSED</name>
<organism evidence="1 2">
    <name type="scientific">Pseudomonas shahriarae</name>
    <dbReference type="NCBI Taxonomy" id="2745512"/>
    <lineage>
        <taxon>Bacteria</taxon>
        <taxon>Pseudomonadati</taxon>
        <taxon>Pseudomonadota</taxon>
        <taxon>Gammaproteobacteria</taxon>
        <taxon>Pseudomonadales</taxon>
        <taxon>Pseudomonadaceae</taxon>
        <taxon>Pseudomonas</taxon>
    </lineage>
</organism>